<sequence length="105" mass="11990">MWSNHRAKGNGEEAVGRGVLKTKGVQDLLSHTNKARDCAVLGRGNRFVSFPITKENVHQRSMCISLKESSEAMRNHCIAHRITKKLNWEKVLKILEDVFQDTDSW</sequence>
<accession>A0A8C4R517</accession>
<proteinExistence type="predicted"/>
<evidence type="ECO:0000313" key="1">
    <source>
        <dbReference type="Ensembl" id="ENSEBUP00000024287.1"/>
    </source>
</evidence>
<name>A0A8C4R517_EPTBU</name>
<dbReference type="GeneTree" id="ENSGT00940000167094"/>
<protein>
    <submittedName>
        <fullName evidence="1">Uncharacterized protein</fullName>
    </submittedName>
</protein>
<dbReference type="Ensembl" id="ENSEBUT00000024862.1">
    <property type="protein sequence ID" value="ENSEBUP00000024287.1"/>
    <property type="gene ID" value="ENSEBUG00000014961.1"/>
</dbReference>
<keyword evidence="2" id="KW-1185">Reference proteome</keyword>
<reference evidence="1" key="2">
    <citation type="submission" date="2025-09" db="UniProtKB">
        <authorList>
            <consortium name="Ensembl"/>
        </authorList>
    </citation>
    <scope>IDENTIFICATION</scope>
</reference>
<dbReference type="AlphaFoldDB" id="A0A8C4R517"/>
<organism evidence="1 2">
    <name type="scientific">Eptatretus burgeri</name>
    <name type="common">Inshore hagfish</name>
    <dbReference type="NCBI Taxonomy" id="7764"/>
    <lineage>
        <taxon>Eukaryota</taxon>
        <taxon>Metazoa</taxon>
        <taxon>Chordata</taxon>
        <taxon>Craniata</taxon>
        <taxon>Vertebrata</taxon>
        <taxon>Cyclostomata</taxon>
        <taxon>Myxini</taxon>
        <taxon>Myxiniformes</taxon>
        <taxon>Myxinidae</taxon>
        <taxon>Eptatretinae</taxon>
        <taxon>Eptatretus</taxon>
    </lineage>
</organism>
<evidence type="ECO:0000313" key="2">
    <source>
        <dbReference type="Proteomes" id="UP000694388"/>
    </source>
</evidence>
<dbReference type="Proteomes" id="UP000694388">
    <property type="component" value="Unplaced"/>
</dbReference>
<reference evidence="1" key="1">
    <citation type="submission" date="2025-08" db="UniProtKB">
        <authorList>
            <consortium name="Ensembl"/>
        </authorList>
    </citation>
    <scope>IDENTIFICATION</scope>
</reference>